<evidence type="ECO:0000313" key="4">
    <source>
        <dbReference type="Proteomes" id="UP000595373"/>
    </source>
</evidence>
<organism evidence="3 4">
    <name type="scientific">Histophilus somni</name>
    <name type="common">Haemophilus somnus</name>
    <dbReference type="NCBI Taxonomy" id="731"/>
    <lineage>
        <taxon>Bacteria</taxon>
        <taxon>Pseudomonadati</taxon>
        <taxon>Pseudomonadota</taxon>
        <taxon>Gammaproteobacteria</taxon>
        <taxon>Pasteurellales</taxon>
        <taxon>Pasteurellaceae</taxon>
        <taxon>Histophilus</taxon>
    </lineage>
</organism>
<keyword evidence="4" id="KW-1185">Reference proteome</keyword>
<protein>
    <recommendedName>
        <fullName evidence="5">Ribulose-phosphate 3-epimerase</fullName>
    </recommendedName>
</protein>
<dbReference type="PANTHER" id="PTHR11749">
    <property type="entry name" value="RIBULOSE-5-PHOSPHATE-3-EPIMERASE"/>
    <property type="match status" value="1"/>
</dbReference>
<reference evidence="3 4" key="1">
    <citation type="submission" date="2020-12" db="EMBL/GenBank/DDBJ databases">
        <title>ASc-MMNZ-VFA-070.</title>
        <authorList>
            <person name="Schryvers A."/>
            <person name="Mostafa Nazari M."/>
            <person name="Farshchi Andisi V."/>
            <person name="Timsit E."/>
            <person name="Walter Morck D."/>
        </authorList>
    </citation>
    <scope>NUCLEOTIDE SEQUENCE [LARGE SCALE GENOMIC DNA]</scope>
    <source>
        <strain evidence="3 4">ASc-MMNZ-VFA-070</strain>
    </source>
</reference>
<dbReference type="Pfam" id="PF00834">
    <property type="entry name" value="Ribul_P_3_epim"/>
    <property type="match status" value="1"/>
</dbReference>
<evidence type="ECO:0000256" key="2">
    <source>
        <dbReference type="ARBA" id="ARBA00023235"/>
    </source>
</evidence>
<dbReference type="GO" id="GO:0046872">
    <property type="term" value="F:metal ion binding"/>
    <property type="evidence" value="ECO:0007669"/>
    <property type="project" value="UniProtKB-KW"/>
</dbReference>
<accession>A0A9Q7E7F4</accession>
<keyword evidence="2" id="KW-0413">Isomerase</keyword>
<dbReference type="AlphaFoldDB" id="A0A9Q7E7F4"/>
<dbReference type="GO" id="GO:0016857">
    <property type="term" value="F:racemase and epimerase activity, acting on carbohydrates and derivatives"/>
    <property type="evidence" value="ECO:0007669"/>
    <property type="project" value="InterPro"/>
</dbReference>
<proteinExistence type="predicted"/>
<evidence type="ECO:0008006" key="5">
    <source>
        <dbReference type="Google" id="ProtNLM"/>
    </source>
</evidence>
<name>A0A9Q7E7F4_HISSO</name>
<dbReference type="GO" id="GO:0005975">
    <property type="term" value="P:carbohydrate metabolic process"/>
    <property type="evidence" value="ECO:0007669"/>
    <property type="project" value="InterPro"/>
</dbReference>
<dbReference type="RefSeq" id="WP_075293568.1">
    <property type="nucleotide sequence ID" value="NZ_CP018802.1"/>
</dbReference>
<dbReference type="Gene3D" id="3.20.20.70">
    <property type="entry name" value="Aldolase class I"/>
    <property type="match status" value="1"/>
</dbReference>
<keyword evidence="1" id="KW-0479">Metal-binding</keyword>
<dbReference type="OrthoDB" id="5676666at2"/>
<dbReference type="SUPFAM" id="SSF51366">
    <property type="entry name" value="Ribulose-phoshate binding barrel"/>
    <property type="match status" value="1"/>
</dbReference>
<dbReference type="InterPro" id="IPR000056">
    <property type="entry name" value="Ribul_P_3_epim-like"/>
</dbReference>
<dbReference type="InterPro" id="IPR011060">
    <property type="entry name" value="RibuloseP-bd_barrel"/>
</dbReference>
<dbReference type="EMBL" id="CP066558">
    <property type="protein sequence ID" value="QQF82416.1"/>
    <property type="molecule type" value="Genomic_DNA"/>
</dbReference>
<dbReference type="InterPro" id="IPR013785">
    <property type="entry name" value="Aldolase_TIM"/>
</dbReference>
<dbReference type="NCBIfam" id="NF005986">
    <property type="entry name" value="PRK08091.1"/>
    <property type="match status" value="1"/>
</dbReference>
<dbReference type="Proteomes" id="UP000595373">
    <property type="component" value="Chromosome"/>
</dbReference>
<gene>
    <name evidence="3" type="ORF">JFL49_00395</name>
</gene>
<evidence type="ECO:0000313" key="3">
    <source>
        <dbReference type="EMBL" id="QQF82416.1"/>
    </source>
</evidence>
<sequence length="236" mass="26689">MSKLSLIQQLKQQKLSVGILSANWLQLNEEVTTLLENQINVLHFDIADGQFSSLFTVGAIGIKYFPTHCFKDVHLMVRDQLEVAKAVVANGANLVTLQLEQYHDFALTIEWLAKQKTTYANQVYPVLIGACLCPETPISELEPYLDQIDVIQLLTLDPRNGTKYPSELILDRVIQVEKRLGNRRVEKLINIDGSMTLELAKYFKQGTHQIDWIVSGSALFSGELKTNLKVWKSSIM</sequence>
<evidence type="ECO:0000256" key="1">
    <source>
        <dbReference type="ARBA" id="ARBA00022723"/>
    </source>
</evidence>